<keyword evidence="3" id="KW-1185">Reference proteome</keyword>
<dbReference type="AlphaFoldDB" id="A0A4R5XG79"/>
<feature type="non-terminal residue" evidence="2">
    <location>
        <position position="1"/>
    </location>
</feature>
<evidence type="ECO:0000313" key="3">
    <source>
        <dbReference type="Proteomes" id="UP000294933"/>
    </source>
</evidence>
<organism evidence="2 3">
    <name type="scientific">Rickenella mellea</name>
    <dbReference type="NCBI Taxonomy" id="50990"/>
    <lineage>
        <taxon>Eukaryota</taxon>
        <taxon>Fungi</taxon>
        <taxon>Dikarya</taxon>
        <taxon>Basidiomycota</taxon>
        <taxon>Agaricomycotina</taxon>
        <taxon>Agaricomycetes</taxon>
        <taxon>Hymenochaetales</taxon>
        <taxon>Rickenellaceae</taxon>
        <taxon>Rickenella</taxon>
    </lineage>
</organism>
<sequence length="335" mass="37734">APPLSYDDNVPYEEQLPQETAQNSVEGSLASRIGTNRLYLLEESSALALRSNAILLHGSPIAHLPTARIFAYTAHFDVKPMGLEWLDDTTCVLVFATKALAKGAYRSLQKSPVEEPDDDGFITAKPIPVTLWPPEERINKTLGVGEGLKGVIGMRPAREDDVKKKGAKKESQFYKKHGETAGKEVHAAAMDGLLGRMDGDSEPRKRRHRDGDALLDREDQKRRLDAELDDFLAADDDQSSKMRSDLLDDAPVSKMRSDYIESDGRSLLQRTSVMRSHNSENSNDRWESGYEERPKRPLPRREGRRNDRAEGKGRERVHKTQQELDDELDAFLNDR</sequence>
<feature type="compositionally biased region" description="Basic and acidic residues" evidence="1">
    <location>
        <begin position="282"/>
        <end position="322"/>
    </location>
</feature>
<evidence type="ECO:0008006" key="4">
    <source>
        <dbReference type="Google" id="ProtNLM"/>
    </source>
</evidence>
<dbReference type="GO" id="GO:0000340">
    <property type="term" value="F:RNA 7-methylguanosine cap binding"/>
    <property type="evidence" value="ECO:0007669"/>
    <property type="project" value="InterPro"/>
</dbReference>
<feature type="compositionally biased region" description="Basic and acidic residues" evidence="1">
    <location>
        <begin position="197"/>
        <end position="214"/>
    </location>
</feature>
<feature type="region of interest" description="Disordered" evidence="1">
    <location>
        <begin position="237"/>
        <end position="335"/>
    </location>
</feature>
<feature type="compositionally biased region" description="Polar residues" evidence="1">
    <location>
        <begin position="268"/>
        <end position="281"/>
    </location>
</feature>
<feature type="compositionally biased region" description="Basic and acidic residues" evidence="1">
    <location>
        <begin position="159"/>
        <end position="186"/>
    </location>
</feature>
<feature type="non-terminal residue" evidence="2">
    <location>
        <position position="335"/>
    </location>
</feature>
<dbReference type="STRING" id="50990.A0A4R5XG79"/>
<evidence type="ECO:0000313" key="2">
    <source>
        <dbReference type="EMBL" id="TDL29167.1"/>
    </source>
</evidence>
<gene>
    <name evidence="2" type="ORF">BD410DRAFT_686018</name>
</gene>
<dbReference type="EMBL" id="ML170156">
    <property type="protein sequence ID" value="TDL29167.1"/>
    <property type="molecule type" value="Genomic_DNA"/>
</dbReference>
<name>A0A4R5XG79_9AGAM</name>
<dbReference type="OrthoDB" id="422106at2759"/>
<dbReference type="GO" id="GO:0003729">
    <property type="term" value="F:mRNA binding"/>
    <property type="evidence" value="ECO:0007669"/>
    <property type="project" value="InterPro"/>
</dbReference>
<dbReference type="InterPro" id="IPR019416">
    <property type="entry name" value="NCBP3"/>
</dbReference>
<accession>A0A4R5XG79</accession>
<evidence type="ECO:0000256" key="1">
    <source>
        <dbReference type="SAM" id="MobiDB-lite"/>
    </source>
</evidence>
<feature type="region of interest" description="Disordered" evidence="1">
    <location>
        <begin position="159"/>
        <end position="214"/>
    </location>
</feature>
<protein>
    <recommendedName>
        <fullName evidence="4">Chromatin target of PRMT1 protein C-terminal domain-containing protein</fullName>
    </recommendedName>
</protein>
<proteinExistence type="predicted"/>
<feature type="compositionally biased region" description="Basic and acidic residues" evidence="1">
    <location>
        <begin position="255"/>
        <end position="264"/>
    </location>
</feature>
<dbReference type="Proteomes" id="UP000294933">
    <property type="component" value="Unassembled WGS sequence"/>
</dbReference>
<dbReference type="Pfam" id="PF10309">
    <property type="entry name" value="NCBP3"/>
    <property type="match status" value="1"/>
</dbReference>
<dbReference type="VEuPathDB" id="FungiDB:BD410DRAFT_686018"/>
<reference evidence="2 3" key="1">
    <citation type="submission" date="2018-06" db="EMBL/GenBank/DDBJ databases">
        <title>A transcriptomic atlas of mushroom development highlights an independent origin of complex multicellularity.</title>
        <authorList>
            <consortium name="DOE Joint Genome Institute"/>
            <person name="Krizsan K."/>
            <person name="Almasi E."/>
            <person name="Merenyi Z."/>
            <person name="Sahu N."/>
            <person name="Viragh M."/>
            <person name="Koszo T."/>
            <person name="Mondo S."/>
            <person name="Kiss B."/>
            <person name="Balint B."/>
            <person name="Kues U."/>
            <person name="Barry K."/>
            <person name="Hegedus J.C."/>
            <person name="Henrissat B."/>
            <person name="Johnson J."/>
            <person name="Lipzen A."/>
            <person name="Ohm R."/>
            <person name="Nagy I."/>
            <person name="Pangilinan J."/>
            <person name="Yan J."/>
            <person name="Xiong Y."/>
            <person name="Grigoriev I.V."/>
            <person name="Hibbett D.S."/>
            <person name="Nagy L.G."/>
        </authorList>
    </citation>
    <scope>NUCLEOTIDE SEQUENCE [LARGE SCALE GENOMIC DNA]</scope>
    <source>
        <strain evidence="2 3">SZMC22713</strain>
    </source>
</reference>